<gene>
    <name evidence="3" type="ORF">ECANGB1_513</name>
</gene>
<dbReference type="AlphaFoldDB" id="A0A1Y1S504"/>
<evidence type="ECO:0000256" key="1">
    <source>
        <dbReference type="SAM" id="Coils"/>
    </source>
</evidence>
<dbReference type="EMBL" id="LWDP01000134">
    <property type="protein sequence ID" value="ORD93240.1"/>
    <property type="molecule type" value="Genomic_DNA"/>
</dbReference>
<organism evidence="3 4">
    <name type="scientific">Enterospora canceri</name>
    <dbReference type="NCBI Taxonomy" id="1081671"/>
    <lineage>
        <taxon>Eukaryota</taxon>
        <taxon>Fungi</taxon>
        <taxon>Fungi incertae sedis</taxon>
        <taxon>Microsporidia</taxon>
        <taxon>Enterocytozoonidae</taxon>
        <taxon>Enterospora</taxon>
    </lineage>
</organism>
<sequence length="235" mass="27338">MLLMFIIETLCAVGGCEYEKDVMNELKQLRESTHKNFEGIKSKIADYKKDLKIEREDDSKLPIKQQEEIIKQGYPEFINSDLTGDFKKLHDSLSDYRFALVIQSPTQSSIQEMCADQYHSLQKTSLEKMMVVQKKFLEMKKVHLKHRSFYLKVANWIDSRKKQQSDAFSCPETQAKLKGEMDTIISEIRDKKESLDNTKTKLKEYETAIANLLIVKKNVHGDLQSEMHYEGEATD</sequence>
<comment type="caution">
    <text evidence="3">The sequence shown here is derived from an EMBL/GenBank/DDBJ whole genome shotgun (WGS) entry which is preliminary data.</text>
</comment>
<feature type="chain" id="PRO_5012214714" evidence="2">
    <location>
        <begin position="19"/>
        <end position="235"/>
    </location>
</feature>
<evidence type="ECO:0000313" key="3">
    <source>
        <dbReference type="EMBL" id="ORD93240.1"/>
    </source>
</evidence>
<dbReference type="VEuPathDB" id="MicrosporidiaDB:ECANGB1_513"/>
<name>A0A1Y1S504_9MICR</name>
<keyword evidence="4" id="KW-1185">Reference proteome</keyword>
<accession>A0A1Y1S504</accession>
<feature type="coiled-coil region" evidence="1">
    <location>
        <begin position="188"/>
        <end position="215"/>
    </location>
</feature>
<evidence type="ECO:0000313" key="4">
    <source>
        <dbReference type="Proteomes" id="UP000192639"/>
    </source>
</evidence>
<evidence type="ECO:0000256" key="2">
    <source>
        <dbReference type="SAM" id="SignalP"/>
    </source>
</evidence>
<proteinExistence type="predicted"/>
<feature type="signal peptide" evidence="2">
    <location>
        <begin position="1"/>
        <end position="18"/>
    </location>
</feature>
<keyword evidence="1" id="KW-0175">Coiled coil</keyword>
<protein>
    <submittedName>
        <fullName evidence="3">Uncharacterized protein</fullName>
    </submittedName>
</protein>
<dbReference type="Proteomes" id="UP000192639">
    <property type="component" value="Unassembled WGS sequence"/>
</dbReference>
<reference evidence="3 4" key="1">
    <citation type="journal article" date="2017" name="Environ. Microbiol.">
        <title>Decay of the glycolytic pathway and adaptation to intranuclear parasitism within Enterocytozoonidae microsporidia.</title>
        <authorList>
            <person name="Wiredu Boakye D."/>
            <person name="Jaroenlak P."/>
            <person name="Prachumwat A."/>
            <person name="Williams T.A."/>
            <person name="Bateman K.S."/>
            <person name="Itsathitphaisarn O."/>
            <person name="Sritunyalucksana K."/>
            <person name="Paszkiewicz K.H."/>
            <person name="Moore K.A."/>
            <person name="Stentiford G.D."/>
            <person name="Williams B.A."/>
        </authorList>
    </citation>
    <scope>NUCLEOTIDE SEQUENCE [LARGE SCALE GENOMIC DNA]</scope>
    <source>
        <strain evidence="3 4">GB1</strain>
    </source>
</reference>
<keyword evidence="2" id="KW-0732">Signal</keyword>